<dbReference type="STRING" id="857342.A0A2T3AUF9"/>
<feature type="compositionally biased region" description="Basic and acidic residues" evidence="1">
    <location>
        <begin position="80"/>
        <end position="98"/>
    </location>
</feature>
<evidence type="ECO:0000256" key="2">
    <source>
        <dbReference type="SAM" id="Phobius"/>
    </source>
</evidence>
<protein>
    <recommendedName>
        <fullName evidence="5">Ring-like domain-containing protein</fullName>
    </recommendedName>
</protein>
<accession>A0A2T3AUF9</accession>
<evidence type="ECO:0000256" key="1">
    <source>
        <dbReference type="SAM" id="MobiDB-lite"/>
    </source>
</evidence>
<dbReference type="EMBL" id="KZ679015">
    <property type="protein sequence ID" value="PSS12288.1"/>
    <property type="molecule type" value="Genomic_DNA"/>
</dbReference>
<feature type="transmembrane region" description="Helical" evidence="2">
    <location>
        <begin position="282"/>
        <end position="306"/>
    </location>
</feature>
<evidence type="ECO:0008006" key="5">
    <source>
        <dbReference type="Google" id="ProtNLM"/>
    </source>
</evidence>
<dbReference type="InParanoid" id="A0A2T3AUF9"/>
<keyword evidence="4" id="KW-1185">Reference proteome</keyword>
<keyword evidence="2" id="KW-0812">Transmembrane</keyword>
<keyword evidence="2" id="KW-0472">Membrane</keyword>
<proteinExistence type="predicted"/>
<evidence type="ECO:0000313" key="4">
    <source>
        <dbReference type="Proteomes" id="UP000241818"/>
    </source>
</evidence>
<feature type="region of interest" description="Disordered" evidence="1">
    <location>
        <begin position="41"/>
        <end position="130"/>
    </location>
</feature>
<organism evidence="3 4">
    <name type="scientific">Amorphotheca resinae ATCC 22711</name>
    <dbReference type="NCBI Taxonomy" id="857342"/>
    <lineage>
        <taxon>Eukaryota</taxon>
        <taxon>Fungi</taxon>
        <taxon>Dikarya</taxon>
        <taxon>Ascomycota</taxon>
        <taxon>Pezizomycotina</taxon>
        <taxon>Leotiomycetes</taxon>
        <taxon>Helotiales</taxon>
        <taxon>Amorphothecaceae</taxon>
        <taxon>Amorphotheca</taxon>
    </lineage>
</organism>
<sequence length="380" mass="41698">MLEYFTYKKIKKHQAEKRARAQVQEPLINEEDEHFLTRIVSAEGTPPPLPERPQGWRIEAGDSTGNASQVIPGGEDYEHDDNGNAKGKENEKPTDTKKANRFSFLHRHGTNKDNLKPSPDVDPAEATKEEDDINRVLDDLNLAAVNNRAFSISKESQELVRKFTVILKDLVNGVPTAYDDLVHLLDDAQGTLAKSYDHLPSFLKKLIKQLPNKMTSNLAPELLAVATEAQAVHAASGSSSGGGLGGAAKGLFKITSLKDLVTKPGAVVSLLKAIMNALKLRWPAFMGTNVLLSLALFVLLFVFWYCHKRGRETRLEKERAVDSDGRVIELDDDPMISEAAARHDQGRESSGRDTTREQHEGSSSSSSGAPAERNPARSTA</sequence>
<dbReference type="OrthoDB" id="5398191at2759"/>
<reference evidence="3 4" key="1">
    <citation type="journal article" date="2018" name="New Phytol.">
        <title>Comparative genomics and transcriptomics depict ericoid mycorrhizal fungi as versatile saprotrophs and plant mutualists.</title>
        <authorList>
            <person name="Martino E."/>
            <person name="Morin E."/>
            <person name="Grelet G.A."/>
            <person name="Kuo A."/>
            <person name="Kohler A."/>
            <person name="Daghino S."/>
            <person name="Barry K.W."/>
            <person name="Cichocki N."/>
            <person name="Clum A."/>
            <person name="Dockter R.B."/>
            <person name="Hainaut M."/>
            <person name="Kuo R.C."/>
            <person name="LaButti K."/>
            <person name="Lindahl B.D."/>
            <person name="Lindquist E.A."/>
            <person name="Lipzen A."/>
            <person name="Khouja H.R."/>
            <person name="Magnuson J."/>
            <person name="Murat C."/>
            <person name="Ohm R.A."/>
            <person name="Singer S.W."/>
            <person name="Spatafora J.W."/>
            <person name="Wang M."/>
            <person name="Veneault-Fourrey C."/>
            <person name="Henrissat B."/>
            <person name="Grigoriev I.V."/>
            <person name="Martin F.M."/>
            <person name="Perotto S."/>
        </authorList>
    </citation>
    <scope>NUCLEOTIDE SEQUENCE [LARGE SCALE GENOMIC DNA]</scope>
    <source>
        <strain evidence="3 4">ATCC 22711</strain>
    </source>
</reference>
<keyword evidence="2" id="KW-1133">Transmembrane helix</keyword>
<dbReference type="Proteomes" id="UP000241818">
    <property type="component" value="Unassembled WGS sequence"/>
</dbReference>
<name>A0A2T3AUF9_AMORE</name>
<dbReference type="AlphaFoldDB" id="A0A2T3AUF9"/>
<gene>
    <name evidence="3" type="ORF">M430DRAFT_60558</name>
</gene>
<dbReference type="GeneID" id="36576945"/>
<feature type="compositionally biased region" description="Basic and acidic residues" evidence="1">
    <location>
        <begin position="340"/>
        <end position="360"/>
    </location>
</feature>
<dbReference type="RefSeq" id="XP_024718286.1">
    <property type="nucleotide sequence ID" value="XM_024868864.1"/>
</dbReference>
<feature type="region of interest" description="Disordered" evidence="1">
    <location>
        <begin position="330"/>
        <end position="380"/>
    </location>
</feature>
<evidence type="ECO:0000313" key="3">
    <source>
        <dbReference type="EMBL" id="PSS12288.1"/>
    </source>
</evidence>